<proteinExistence type="predicted"/>
<evidence type="ECO:0000313" key="1">
    <source>
        <dbReference type="EnsemblMetazoa" id="PPA26053.1"/>
    </source>
</evidence>
<dbReference type="AlphaFoldDB" id="A0A2A6BN99"/>
<gene>
    <name evidence="1" type="primary">WBGene00115607</name>
</gene>
<dbReference type="PANTHER" id="PTHR22941">
    <property type="entry name" value="SERPENTINE RECEPTOR"/>
    <property type="match status" value="1"/>
</dbReference>
<accession>A0A8R1UHM8</accession>
<dbReference type="PANTHER" id="PTHR22941:SF26">
    <property type="entry name" value="SERPENTINE RECEPTOR, CLASS H"/>
    <property type="match status" value="1"/>
</dbReference>
<protein>
    <submittedName>
        <fullName evidence="1">G protein-coupled receptor</fullName>
    </submittedName>
</protein>
<reference evidence="1" key="2">
    <citation type="submission" date="2022-06" db="UniProtKB">
        <authorList>
            <consortium name="EnsemblMetazoa"/>
        </authorList>
    </citation>
    <scope>IDENTIFICATION</scope>
    <source>
        <strain evidence="1">PS312</strain>
    </source>
</reference>
<keyword evidence="2" id="KW-1185">Reference proteome</keyword>
<dbReference type="Pfam" id="PF10327">
    <property type="entry name" value="7TM_GPCR_Sri"/>
    <property type="match status" value="1"/>
</dbReference>
<dbReference type="InterPro" id="IPR053220">
    <property type="entry name" value="Nematode_rcpt-like_serp_H"/>
</dbReference>
<organism evidence="1 2">
    <name type="scientific">Pristionchus pacificus</name>
    <name type="common">Parasitic nematode worm</name>
    <dbReference type="NCBI Taxonomy" id="54126"/>
    <lineage>
        <taxon>Eukaryota</taxon>
        <taxon>Metazoa</taxon>
        <taxon>Ecdysozoa</taxon>
        <taxon>Nematoda</taxon>
        <taxon>Chromadorea</taxon>
        <taxon>Rhabditida</taxon>
        <taxon>Rhabditina</taxon>
        <taxon>Diplogasteromorpha</taxon>
        <taxon>Diplogasteroidea</taxon>
        <taxon>Neodiplogasteridae</taxon>
        <taxon>Pristionchus</taxon>
    </lineage>
</organism>
<dbReference type="InterPro" id="IPR019429">
    <property type="entry name" value="7TM_GPCR_serpentine_rcpt_Sri"/>
</dbReference>
<accession>A0A2A6BN99</accession>
<reference evidence="2" key="1">
    <citation type="journal article" date="2008" name="Nat. Genet.">
        <title>The Pristionchus pacificus genome provides a unique perspective on nematode lifestyle and parasitism.</title>
        <authorList>
            <person name="Dieterich C."/>
            <person name="Clifton S.W."/>
            <person name="Schuster L.N."/>
            <person name="Chinwalla A."/>
            <person name="Delehaunty K."/>
            <person name="Dinkelacker I."/>
            <person name="Fulton L."/>
            <person name="Fulton R."/>
            <person name="Godfrey J."/>
            <person name="Minx P."/>
            <person name="Mitreva M."/>
            <person name="Roeseler W."/>
            <person name="Tian H."/>
            <person name="Witte H."/>
            <person name="Yang S.P."/>
            <person name="Wilson R.K."/>
            <person name="Sommer R.J."/>
        </authorList>
    </citation>
    <scope>NUCLEOTIDE SEQUENCE [LARGE SCALE GENOMIC DNA]</scope>
    <source>
        <strain evidence="2">PS312</strain>
    </source>
</reference>
<evidence type="ECO:0000313" key="2">
    <source>
        <dbReference type="Proteomes" id="UP000005239"/>
    </source>
</evidence>
<dbReference type="EnsemblMetazoa" id="PPA26053.1">
    <property type="protein sequence ID" value="PPA26053.1"/>
    <property type="gene ID" value="WBGene00115607"/>
</dbReference>
<dbReference type="Proteomes" id="UP000005239">
    <property type="component" value="Unassembled WGS sequence"/>
</dbReference>
<sequence length="337" mass="38249">MAMNYCRSPKPSPLSFVLIRHIMTVTSICLTIICVFIVHRSSSVTRVYSKLLILLLLGSTFADIYIQWVYDPVFVFPRICVYRRDPLLNFPFSARFGHSAMQSMIASGGPIYIALFIYRHQALVLPGSRLKFSPKAQISFVIALILPYTTIGISVYIGHIPRTNKLEYEDNMADVWDPQVLERMDCFSFNTMYLYWAYGCILPTFTTVFLFAVARHTFAMLKKVSHISTRMQQKHRILTISLIIQSLLPVIIVIIPFGAMMLFTTSIFYISPGFYDGITISPADYTILCISFHATAHCIALIATTPVFRRTLVQLVFRREERTVSVPTASASAFTVS</sequence>
<name>A0A2A6BN99_PRIPA</name>